<feature type="transmembrane region" description="Helical" evidence="12">
    <location>
        <begin position="199"/>
        <end position="217"/>
    </location>
</feature>
<gene>
    <name evidence="15" type="ORF">DXH78_00210</name>
</gene>
<dbReference type="EMBL" id="QRGO01000001">
    <property type="protein sequence ID" value="RDV03147.1"/>
    <property type="molecule type" value="Genomic_DNA"/>
</dbReference>
<evidence type="ECO:0000256" key="12">
    <source>
        <dbReference type="SAM" id="Phobius"/>
    </source>
</evidence>
<dbReference type="PANTHER" id="PTHR24221">
    <property type="entry name" value="ATP-BINDING CASSETTE SUB-FAMILY B"/>
    <property type="match status" value="1"/>
</dbReference>
<evidence type="ECO:0000256" key="1">
    <source>
        <dbReference type="ARBA" id="ARBA00004651"/>
    </source>
</evidence>
<dbReference type="Gene3D" id="1.20.1560.10">
    <property type="entry name" value="ABC transporter type 1, transmembrane domain"/>
    <property type="match status" value="1"/>
</dbReference>
<keyword evidence="10 12" id="KW-0472">Membrane</keyword>
<reference evidence="16" key="1">
    <citation type="submission" date="2018-08" db="EMBL/GenBank/DDBJ databases">
        <authorList>
            <person name="Kim S.-J."/>
            <person name="Jung G.-Y."/>
        </authorList>
    </citation>
    <scope>NUCLEOTIDE SEQUENCE [LARGE SCALE GENOMIC DNA]</scope>
    <source>
        <strain evidence="16">GY_H</strain>
    </source>
</reference>
<feature type="transmembrane region" description="Helical" evidence="12">
    <location>
        <begin position="174"/>
        <end position="193"/>
    </location>
</feature>
<feature type="transmembrane region" description="Helical" evidence="12">
    <location>
        <begin position="281"/>
        <end position="303"/>
    </location>
</feature>
<evidence type="ECO:0000259" key="14">
    <source>
        <dbReference type="PROSITE" id="PS50929"/>
    </source>
</evidence>
<keyword evidence="16" id="KW-1185">Reference proteome</keyword>
<dbReference type="InterPro" id="IPR003439">
    <property type="entry name" value="ABC_transporter-like_ATP-bd"/>
</dbReference>
<dbReference type="PROSITE" id="PS50893">
    <property type="entry name" value="ABC_TRANSPORTER_2"/>
    <property type="match status" value="1"/>
</dbReference>
<feature type="domain" description="ABC transmembrane type-1" evidence="14">
    <location>
        <begin position="108"/>
        <end position="349"/>
    </location>
</feature>
<evidence type="ECO:0000256" key="11">
    <source>
        <dbReference type="ARBA" id="ARBA00024722"/>
    </source>
</evidence>
<dbReference type="PROSITE" id="PS50929">
    <property type="entry name" value="ABC_TM1F"/>
    <property type="match status" value="1"/>
</dbReference>
<evidence type="ECO:0000313" key="16">
    <source>
        <dbReference type="Proteomes" id="UP000263993"/>
    </source>
</evidence>
<feature type="transmembrane region" description="Helical" evidence="12">
    <location>
        <begin position="309"/>
        <end position="333"/>
    </location>
</feature>
<dbReference type="GO" id="GO:0140359">
    <property type="term" value="F:ABC-type transporter activity"/>
    <property type="evidence" value="ECO:0007669"/>
    <property type="project" value="InterPro"/>
</dbReference>
<dbReference type="InterPro" id="IPR036640">
    <property type="entry name" value="ABC1_TM_sf"/>
</dbReference>
<keyword evidence="5" id="KW-0762">Sugar transport</keyword>
<dbReference type="FunFam" id="3.40.50.300:FF:000221">
    <property type="entry name" value="Multidrug ABC transporter ATP-binding protein"/>
    <property type="match status" value="1"/>
</dbReference>
<dbReference type="GO" id="GO:0034040">
    <property type="term" value="F:ATPase-coupled lipid transmembrane transporter activity"/>
    <property type="evidence" value="ECO:0007669"/>
    <property type="project" value="TreeGrafter"/>
</dbReference>
<evidence type="ECO:0000256" key="5">
    <source>
        <dbReference type="ARBA" id="ARBA00022597"/>
    </source>
</evidence>
<evidence type="ECO:0000256" key="10">
    <source>
        <dbReference type="ARBA" id="ARBA00023136"/>
    </source>
</evidence>
<keyword evidence="7" id="KW-0547">Nucleotide-binding</keyword>
<accession>A0A371B6L2</accession>
<feature type="domain" description="ABC transporter" evidence="13">
    <location>
        <begin position="374"/>
        <end position="613"/>
    </location>
</feature>
<dbReference type="AlphaFoldDB" id="A0A371B6L2"/>
<evidence type="ECO:0000256" key="9">
    <source>
        <dbReference type="ARBA" id="ARBA00022989"/>
    </source>
</evidence>
<keyword evidence="4" id="KW-1003">Cell membrane</keyword>
<dbReference type="PANTHER" id="PTHR24221:SF654">
    <property type="entry name" value="ATP-BINDING CASSETTE SUB-FAMILY B MEMBER 6"/>
    <property type="match status" value="1"/>
</dbReference>
<dbReference type="Proteomes" id="UP000263993">
    <property type="component" value="Unassembled WGS sequence"/>
</dbReference>
<evidence type="ECO:0000259" key="13">
    <source>
        <dbReference type="PROSITE" id="PS50893"/>
    </source>
</evidence>
<dbReference type="Gene3D" id="3.40.50.300">
    <property type="entry name" value="P-loop containing nucleotide triphosphate hydrolases"/>
    <property type="match status" value="1"/>
</dbReference>
<dbReference type="CDD" id="cd07346">
    <property type="entry name" value="ABC_6TM_exporters"/>
    <property type="match status" value="1"/>
</dbReference>
<keyword evidence="8 15" id="KW-0067">ATP-binding</keyword>
<keyword evidence="9 12" id="KW-1133">Transmembrane helix</keyword>
<comment type="similarity">
    <text evidence="2">Belongs to the ABC transporter superfamily.</text>
</comment>
<dbReference type="GO" id="GO:0005524">
    <property type="term" value="F:ATP binding"/>
    <property type="evidence" value="ECO:0007669"/>
    <property type="project" value="UniProtKB-KW"/>
</dbReference>
<dbReference type="InterPro" id="IPR011527">
    <property type="entry name" value="ABC1_TM_dom"/>
</dbReference>
<evidence type="ECO:0000256" key="2">
    <source>
        <dbReference type="ARBA" id="ARBA00005417"/>
    </source>
</evidence>
<dbReference type="GO" id="GO:0016887">
    <property type="term" value="F:ATP hydrolysis activity"/>
    <property type="evidence" value="ECO:0007669"/>
    <property type="project" value="InterPro"/>
</dbReference>
<evidence type="ECO:0000256" key="6">
    <source>
        <dbReference type="ARBA" id="ARBA00022692"/>
    </source>
</evidence>
<dbReference type="OrthoDB" id="9804259at2"/>
<organism evidence="15 16">
    <name type="scientific">Undibacter mobilis</name>
    <dbReference type="NCBI Taxonomy" id="2292256"/>
    <lineage>
        <taxon>Bacteria</taxon>
        <taxon>Pseudomonadati</taxon>
        <taxon>Pseudomonadota</taxon>
        <taxon>Alphaproteobacteria</taxon>
        <taxon>Hyphomicrobiales</taxon>
        <taxon>Nitrobacteraceae</taxon>
        <taxon>Undibacter</taxon>
    </lineage>
</organism>
<keyword evidence="3" id="KW-0813">Transport</keyword>
<dbReference type="Pfam" id="PF00664">
    <property type="entry name" value="ABC_membrane"/>
    <property type="match status" value="1"/>
</dbReference>
<dbReference type="InterPro" id="IPR003593">
    <property type="entry name" value="AAA+_ATPase"/>
</dbReference>
<comment type="function">
    <text evidence="11">Involved in beta-(1--&gt;2)glucan export. Transmembrane domains (TMD) form a pore in the inner membrane and the ATP-binding domain (NBD) is responsible for energy generation.</text>
</comment>
<dbReference type="PROSITE" id="PS00211">
    <property type="entry name" value="ABC_TRANSPORTER_1"/>
    <property type="match status" value="1"/>
</dbReference>
<comment type="subcellular location">
    <subcellularLocation>
        <location evidence="1">Cell membrane</location>
        <topology evidence="1">Multi-pass membrane protein</topology>
    </subcellularLocation>
</comment>
<sequence length="618" mass="67724">MRFALRNREYQFRRTNRGPMIASLIKLVQLAGVPRRQWLLLVVLSLGAVTLDALGISMFLPLLAYINGGMAAVVRQAPWPLDAVSVWLTSSSPTWALEILLAAASLPMIARYGLMYLQQSLMLGSANDVTQRLRERLHNALLRSDLGFLTSQNSGALLTQVLTYPQQVGNGVQAVADFAVHVLLVAGYAAVLLYLSPTLAFVVAPIIAIIMLFYRGLMTAATDAGRKFNDDSSRLTVEVTQQFQGLRIIKLHFREQLYGDRFAAASRRNLDLYFISRRINLVVSSTINPLLVIAGVIMIYAMVRWSGAGLAQLGVFAVAMLRLLPVIATLNIIRANLFTLLPSMEIYERSVRAAKVGRVLRGGDSPLPGITTSIRFDNVSFDYNPVGEPAVRGLESVSLDIPARKTIALVGRSGAGKSTLVDLLARLYDPSAGAILLDGKVLTEYRLSDLRSRIALVSQDSFMFDATIRENILFGKSDAISDATLESALKRAHAWQFVSQMPHGVDTPLAERGTRLSGGQRQRLALARGLAQQPDLLILDEPTSALDSESEEEVRRALDELHGSTTIVIVAHRLSTIRNADLIYVLDGGKLVASGPHDELMQKSPLYQRLFEAQLPGK</sequence>
<dbReference type="Pfam" id="PF00005">
    <property type="entry name" value="ABC_tran"/>
    <property type="match status" value="1"/>
</dbReference>
<dbReference type="SUPFAM" id="SSF52540">
    <property type="entry name" value="P-loop containing nucleoside triphosphate hydrolases"/>
    <property type="match status" value="1"/>
</dbReference>
<evidence type="ECO:0000256" key="7">
    <source>
        <dbReference type="ARBA" id="ARBA00022741"/>
    </source>
</evidence>
<evidence type="ECO:0000256" key="8">
    <source>
        <dbReference type="ARBA" id="ARBA00022840"/>
    </source>
</evidence>
<evidence type="ECO:0000256" key="3">
    <source>
        <dbReference type="ARBA" id="ARBA00022448"/>
    </source>
</evidence>
<dbReference type="SMART" id="SM00382">
    <property type="entry name" value="AAA"/>
    <property type="match status" value="1"/>
</dbReference>
<evidence type="ECO:0000313" key="15">
    <source>
        <dbReference type="EMBL" id="RDV03147.1"/>
    </source>
</evidence>
<comment type="caution">
    <text evidence="15">The sequence shown here is derived from an EMBL/GenBank/DDBJ whole genome shotgun (WGS) entry which is preliminary data.</text>
</comment>
<proteinExistence type="inferred from homology"/>
<dbReference type="InterPro" id="IPR039421">
    <property type="entry name" value="Type_1_exporter"/>
</dbReference>
<feature type="transmembrane region" description="Helical" evidence="12">
    <location>
        <begin position="38"/>
        <end position="66"/>
    </location>
</feature>
<name>A0A371B6L2_9BRAD</name>
<dbReference type="InterPro" id="IPR017871">
    <property type="entry name" value="ABC_transporter-like_CS"/>
</dbReference>
<feature type="transmembrane region" description="Helical" evidence="12">
    <location>
        <begin position="95"/>
        <end position="114"/>
    </location>
</feature>
<dbReference type="SUPFAM" id="SSF90123">
    <property type="entry name" value="ABC transporter transmembrane region"/>
    <property type="match status" value="1"/>
</dbReference>
<dbReference type="InterPro" id="IPR027417">
    <property type="entry name" value="P-loop_NTPase"/>
</dbReference>
<evidence type="ECO:0000256" key="4">
    <source>
        <dbReference type="ARBA" id="ARBA00022475"/>
    </source>
</evidence>
<dbReference type="GO" id="GO:0005886">
    <property type="term" value="C:plasma membrane"/>
    <property type="evidence" value="ECO:0007669"/>
    <property type="project" value="UniProtKB-SubCell"/>
</dbReference>
<protein>
    <submittedName>
        <fullName evidence="15">ABC transporter ATP-binding protein</fullName>
    </submittedName>
</protein>
<keyword evidence="6 12" id="KW-0812">Transmembrane</keyword>